<feature type="transmembrane region" description="Helical" evidence="1">
    <location>
        <begin position="73"/>
        <end position="96"/>
    </location>
</feature>
<keyword evidence="3" id="KW-1185">Reference proteome</keyword>
<evidence type="ECO:0000313" key="3">
    <source>
        <dbReference type="Proteomes" id="UP000295301"/>
    </source>
</evidence>
<dbReference type="EMBL" id="SMUV01000055">
    <property type="protein sequence ID" value="TDK50585.1"/>
    <property type="molecule type" value="Genomic_DNA"/>
</dbReference>
<reference evidence="2 3" key="1">
    <citation type="submission" date="2019-03" db="EMBL/GenBank/DDBJ databases">
        <title>Ruegeria lutea sp. nov., a novel strain, isolated from marine sediment, the Masan Bay, South Korea.</title>
        <authorList>
            <person name="Kim J."/>
            <person name="Kim D.-Y."/>
            <person name="Lee S.-S."/>
        </authorList>
    </citation>
    <scope>NUCLEOTIDE SEQUENCE [LARGE SCALE GENOMIC DNA]</scope>
    <source>
        <strain evidence="2 3">318-1</strain>
    </source>
</reference>
<evidence type="ECO:0000313" key="2">
    <source>
        <dbReference type="EMBL" id="TDK50585.1"/>
    </source>
</evidence>
<accession>A0A4V3ASI2</accession>
<dbReference type="AlphaFoldDB" id="A0A4V3ASI2"/>
<keyword evidence="1" id="KW-1133">Transmembrane helix</keyword>
<comment type="caution">
    <text evidence="2">The sequence shown here is derived from an EMBL/GenBank/DDBJ whole genome shotgun (WGS) entry which is preliminary data.</text>
</comment>
<keyword evidence="1" id="KW-0472">Membrane</keyword>
<name>A0A4V3ASI2_9RHOB</name>
<keyword evidence="1" id="KW-0812">Transmembrane</keyword>
<dbReference type="OrthoDB" id="9795505at2"/>
<dbReference type="Proteomes" id="UP000295301">
    <property type="component" value="Unassembled WGS sequence"/>
</dbReference>
<protein>
    <submittedName>
        <fullName evidence="2">Uncharacterized protein</fullName>
    </submittedName>
</protein>
<gene>
    <name evidence="2" type="ORF">E1832_06080</name>
</gene>
<dbReference type="RefSeq" id="WP_133358844.1">
    <property type="nucleotide sequence ID" value="NZ_SMUV01000055.1"/>
</dbReference>
<evidence type="ECO:0000256" key="1">
    <source>
        <dbReference type="SAM" id="Phobius"/>
    </source>
</evidence>
<proteinExistence type="predicted"/>
<sequence>MPSRLDELLNRLRDLQEAVQDEIEARRAAFRYRVERGRVVFDADMRRRHRELREGWLSFLSRTRPLVVLTAPLIYALIVPLVLLDIFVSLYQAVCFRVYRIERVRRADYIAIDRHHLAYLNGLQKLNCVYCGYANGLIAYAREVSARTEAYWCPIKHARRVEDPHGQYGGFVEFGDGEAFRRDLAQRVRERAGETPGD</sequence>
<organism evidence="2 3">
    <name type="scientific">Antarcticimicrobium luteum</name>
    <dbReference type="NCBI Taxonomy" id="2547397"/>
    <lineage>
        <taxon>Bacteria</taxon>
        <taxon>Pseudomonadati</taxon>
        <taxon>Pseudomonadota</taxon>
        <taxon>Alphaproteobacteria</taxon>
        <taxon>Rhodobacterales</taxon>
        <taxon>Paracoccaceae</taxon>
        <taxon>Antarcticimicrobium</taxon>
    </lineage>
</organism>